<dbReference type="Proteomes" id="UP001258017">
    <property type="component" value="Unassembled WGS sequence"/>
</dbReference>
<dbReference type="EMBL" id="JAIFRP010000006">
    <property type="protein sequence ID" value="KAK2588260.1"/>
    <property type="molecule type" value="Genomic_DNA"/>
</dbReference>
<protein>
    <submittedName>
        <fullName evidence="2">Uncharacterized protein</fullName>
    </submittedName>
</protein>
<reference evidence="2" key="2">
    <citation type="journal article" date="2023" name="Commun. Biol.">
        <title>Intrasexual cuticular hydrocarbon dimorphism in a wasp sheds light on hydrocarbon biosynthesis genes in Hymenoptera.</title>
        <authorList>
            <person name="Moris V.C."/>
            <person name="Podsiadlowski L."/>
            <person name="Martin S."/>
            <person name="Oeyen J.P."/>
            <person name="Donath A."/>
            <person name="Petersen M."/>
            <person name="Wilbrandt J."/>
            <person name="Misof B."/>
            <person name="Liedtke D."/>
            <person name="Thamm M."/>
            <person name="Scheiner R."/>
            <person name="Schmitt T."/>
            <person name="Niehuis O."/>
        </authorList>
    </citation>
    <scope>NUCLEOTIDE SEQUENCE</scope>
    <source>
        <strain evidence="2">GBR_01_08_01A</strain>
    </source>
</reference>
<gene>
    <name evidence="2" type="ORF">KPH14_004289</name>
</gene>
<evidence type="ECO:0000313" key="3">
    <source>
        <dbReference type="Proteomes" id="UP001258017"/>
    </source>
</evidence>
<proteinExistence type="predicted"/>
<keyword evidence="3" id="KW-1185">Reference proteome</keyword>
<comment type="caution">
    <text evidence="2">The sequence shown here is derived from an EMBL/GenBank/DDBJ whole genome shotgun (WGS) entry which is preliminary data.</text>
</comment>
<name>A0AAD9VW84_9HYME</name>
<evidence type="ECO:0000256" key="1">
    <source>
        <dbReference type="SAM" id="MobiDB-lite"/>
    </source>
</evidence>
<reference evidence="2" key="1">
    <citation type="submission" date="2021-08" db="EMBL/GenBank/DDBJ databases">
        <authorList>
            <person name="Misof B."/>
            <person name="Oliver O."/>
            <person name="Podsiadlowski L."/>
            <person name="Donath A."/>
            <person name="Peters R."/>
            <person name="Mayer C."/>
            <person name="Rust J."/>
            <person name="Gunkel S."/>
            <person name="Lesny P."/>
            <person name="Martin S."/>
            <person name="Oeyen J.P."/>
            <person name="Petersen M."/>
            <person name="Panagiotis P."/>
            <person name="Wilbrandt J."/>
            <person name="Tanja T."/>
        </authorList>
    </citation>
    <scope>NUCLEOTIDE SEQUENCE</scope>
    <source>
        <strain evidence="2">GBR_01_08_01A</strain>
        <tissue evidence="2">Thorax + abdomen</tissue>
    </source>
</reference>
<feature type="region of interest" description="Disordered" evidence="1">
    <location>
        <begin position="1"/>
        <end position="20"/>
    </location>
</feature>
<accession>A0AAD9VW84</accession>
<dbReference type="AlphaFoldDB" id="A0AAD9VW84"/>
<evidence type="ECO:0000313" key="2">
    <source>
        <dbReference type="EMBL" id="KAK2588260.1"/>
    </source>
</evidence>
<sequence>MMPRLRLEGSAAPGSARLGRTYSPDVTTALEVLLLDTINTEKRIPESPYKNCTLGSFNKSKANTIKRPVIKLGL</sequence>
<organism evidence="2 3">
    <name type="scientific">Odynerus spinipes</name>
    <dbReference type="NCBI Taxonomy" id="1348599"/>
    <lineage>
        <taxon>Eukaryota</taxon>
        <taxon>Metazoa</taxon>
        <taxon>Ecdysozoa</taxon>
        <taxon>Arthropoda</taxon>
        <taxon>Hexapoda</taxon>
        <taxon>Insecta</taxon>
        <taxon>Pterygota</taxon>
        <taxon>Neoptera</taxon>
        <taxon>Endopterygota</taxon>
        <taxon>Hymenoptera</taxon>
        <taxon>Apocrita</taxon>
        <taxon>Aculeata</taxon>
        <taxon>Vespoidea</taxon>
        <taxon>Vespidae</taxon>
        <taxon>Eumeninae</taxon>
        <taxon>Odynerus</taxon>
    </lineage>
</organism>